<evidence type="ECO:0000313" key="10">
    <source>
        <dbReference type="Proteomes" id="UP000265140"/>
    </source>
</evidence>
<feature type="transmembrane region" description="Helical" evidence="7">
    <location>
        <begin position="82"/>
        <end position="102"/>
    </location>
</feature>
<keyword evidence="10" id="KW-1185">Reference proteome</keyword>
<reference evidence="9" key="4">
    <citation type="submission" date="2025-09" db="UniProtKB">
        <authorList>
            <consortium name="Ensembl"/>
        </authorList>
    </citation>
    <scope>IDENTIFICATION</scope>
</reference>
<keyword evidence="7" id="KW-0812">Transmembrane</keyword>
<reference evidence="9" key="2">
    <citation type="submission" date="2020-02" db="EMBL/GenBank/DDBJ databases">
        <title>Esox lucius (northern pike) genome, fEsoLuc1, primary haplotype.</title>
        <authorList>
            <person name="Myers G."/>
            <person name="Karagic N."/>
            <person name="Meyer A."/>
            <person name="Pippel M."/>
            <person name="Reichard M."/>
            <person name="Winkler S."/>
            <person name="Tracey A."/>
            <person name="Sims Y."/>
            <person name="Howe K."/>
            <person name="Rhie A."/>
            <person name="Formenti G."/>
            <person name="Durbin R."/>
            <person name="Fedrigo O."/>
            <person name="Jarvis E.D."/>
        </authorList>
    </citation>
    <scope>NUCLEOTIDE SEQUENCE [LARGE SCALE GENOMIC DNA]</scope>
</reference>
<reference evidence="10" key="1">
    <citation type="journal article" date="2014" name="PLoS ONE">
        <title>The genome and linkage map of the northern pike (Esox lucius): conserved synteny revealed between the salmonid sister group and the Neoteleostei.</title>
        <authorList>
            <person name="Rondeau E.B."/>
            <person name="Minkley D.R."/>
            <person name="Leong J.S."/>
            <person name="Messmer A.M."/>
            <person name="Jantzen J.R."/>
            <person name="von Schalburg K.R."/>
            <person name="Lemon C."/>
            <person name="Bird N.H."/>
            <person name="Koop B.F."/>
        </authorList>
    </citation>
    <scope>NUCLEOTIDE SEQUENCE</scope>
</reference>
<evidence type="ECO:0000256" key="7">
    <source>
        <dbReference type="SAM" id="Phobius"/>
    </source>
</evidence>
<dbReference type="InterPro" id="IPR001314">
    <property type="entry name" value="Peptidase_S1A"/>
</dbReference>
<evidence type="ECO:0000256" key="5">
    <source>
        <dbReference type="ARBA" id="ARBA00023180"/>
    </source>
</evidence>
<dbReference type="GO" id="GO:0004252">
    <property type="term" value="F:serine-type endopeptidase activity"/>
    <property type="evidence" value="ECO:0007669"/>
    <property type="project" value="InterPro"/>
</dbReference>
<name>A0A3P9A0K2_ESOLU</name>
<dbReference type="FunFam" id="2.40.10.10:FF:000003">
    <property type="entry name" value="Transmembrane serine protease 3"/>
    <property type="match status" value="1"/>
</dbReference>
<dbReference type="Gene3D" id="2.40.10.10">
    <property type="entry name" value="Trypsin-like serine proteases"/>
    <property type="match status" value="2"/>
</dbReference>
<dbReference type="InterPro" id="IPR018114">
    <property type="entry name" value="TRYPSIN_HIS"/>
</dbReference>
<gene>
    <name evidence="9" type="primary">TMPRSS13</name>
</gene>
<accession>A0A3P9A0K2</accession>
<dbReference type="PROSITE" id="PS50240">
    <property type="entry name" value="TRYPSIN_DOM"/>
    <property type="match status" value="1"/>
</dbReference>
<keyword evidence="2 6" id="KW-0378">Hydrolase</keyword>
<dbReference type="Bgee" id="ENSELUG00000013355">
    <property type="expression patterns" value="Expressed in pharyngeal gill and 4 other cell types or tissues"/>
</dbReference>
<proteinExistence type="predicted"/>
<protein>
    <recommendedName>
        <fullName evidence="8">Peptidase S1 domain-containing protein</fullName>
    </recommendedName>
</protein>
<dbReference type="GO" id="GO:0006508">
    <property type="term" value="P:proteolysis"/>
    <property type="evidence" value="ECO:0007669"/>
    <property type="project" value="UniProtKB-KW"/>
</dbReference>
<evidence type="ECO:0000259" key="8">
    <source>
        <dbReference type="PROSITE" id="PS50240"/>
    </source>
</evidence>
<dbReference type="InterPro" id="IPR043504">
    <property type="entry name" value="Peptidase_S1_PA_chymotrypsin"/>
</dbReference>
<reference evidence="9" key="3">
    <citation type="submission" date="2025-08" db="UniProtKB">
        <authorList>
            <consortium name="Ensembl"/>
        </authorList>
    </citation>
    <scope>IDENTIFICATION</scope>
</reference>
<evidence type="ECO:0000313" key="9">
    <source>
        <dbReference type="Ensembl" id="ENSELUP00000034685.3"/>
    </source>
</evidence>
<evidence type="ECO:0000256" key="4">
    <source>
        <dbReference type="ARBA" id="ARBA00023157"/>
    </source>
</evidence>
<feature type="domain" description="Peptidase S1" evidence="8">
    <location>
        <begin position="261"/>
        <end position="497"/>
    </location>
</feature>
<dbReference type="Pfam" id="PF00089">
    <property type="entry name" value="Trypsin"/>
    <property type="match status" value="1"/>
</dbReference>
<dbReference type="GeneTree" id="ENSGT00940000159197"/>
<dbReference type="OrthoDB" id="6380398at2759"/>
<dbReference type="AlphaFoldDB" id="A0A3P9A0K2"/>
<keyword evidence="4" id="KW-1015">Disulfide bond</keyword>
<keyword evidence="1 6" id="KW-0645">Protease</keyword>
<dbReference type="InterPro" id="IPR001254">
    <property type="entry name" value="Trypsin_dom"/>
</dbReference>
<dbReference type="SUPFAM" id="SSF56487">
    <property type="entry name" value="SRCR-like"/>
    <property type="match status" value="1"/>
</dbReference>
<dbReference type="Proteomes" id="UP000265140">
    <property type="component" value="Chromosome 1"/>
</dbReference>
<evidence type="ECO:0000256" key="2">
    <source>
        <dbReference type="ARBA" id="ARBA00022801"/>
    </source>
</evidence>
<dbReference type="Ensembl" id="ENSELUT00000021655.3">
    <property type="protein sequence ID" value="ENSELUP00000034685.3"/>
    <property type="gene ID" value="ENSELUG00000013355.3"/>
</dbReference>
<dbReference type="SMART" id="SM00020">
    <property type="entry name" value="Tryp_SPc"/>
    <property type="match status" value="1"/>
</dbReference>
<keyword evidence="7" id="KW-1133">Transmembrane helix</keyword>
<dbReference type="OMA" id="PWIYSNM"/>
<dbReference type="InterPro" id="IPR033116">
    <property type="entry name" value="TRYPSIN_SER"/>
</dbReference>
<dbReference type="PROSITE" id="PS00134">
    <property type="entry name" value="TRYPSIN_HIS"/>
    <property type="match status" value="1"/>
</dbReference>
<dbReference type="Pfam" id="PF15494">
    <property type="entry name" value="SRCR_2"/>
    <property type="match status" value="1"/>
</dbReference>
<dbReference type="PROSITE" id="PS00135">
    <property type="entry name" value="TRYPSIN_SER"/>
    <property type="match status" value="1"/>
</dbReference>
<dbReference type="InterPro" id="IPR036772">
    <property type="entry name" value="SRCR-like_dom_sf"/>
</dbReference>
<dbReference type="CDD" id="cd00190">
    <property type="entry name" value="Tryp_SPc"/>
    <property type="match status" value="1"/>
</dbReference>
<keyword evidence="3 6" id="KW-0720">Serine protease</keyword>
<keyword evidence="7" id="KW-0472">Membrane</keyword>
<dbReference type="InParanoid" id="A0A3P9A0K2"/>
<evidence type="ECO:0000256" key="6">
    <source>
        <dbReference type="RuleBase" id="RU363034"/>
    </source>
</evidence>
<sequence length="501" mass="54234">MAKRDLNELPPPYYSVAVHTLPPLQSYEEVVYGTGPGPAPPNPLYYIPQQPPPVAVQHVCQPSAPPPSKKKCKCCHHSAKCIGGSGVIFLLIVLTMAIWFGVRYGARFEAFADPHNHDDDKDGTGSYGKLSRLSVLDTCPTSTVQCDAMPDCQLGTDESNCVRFGADSALQVRTSQHSHFLPVCYLGWDQSYADQTCAQLGFRKSFGTKALKTQQSIGLTVNKQLSLPIQGRVNISSPCPDQNTVSLQCTDCGRQQVTSRIIGGSVAQLGQWPWQLSLHFGGSHVCGGVLVSPDFVVTAAHCFPRSLPLGFDASRWRVYGGVVSQKKLPTPYLVEKIIVNENYDNKTNDQDIALLRLASPVEFSYAVQPACLPAFDQTLSQGTKCWTSGFGTTNEGAAVPSKVLMEVGVGIIDIRLCNSSKVYPGCVSENMLCAGDINGGRDSCQGDSGGPLVCQDRDSRWQLVGVTSWGSGCGLRNKPGVYTKVSSLLPWIYSKMQMENL</sequence>
<dbReference type="Gene3D" id="3.10.250.10">
    <property type="entry name" value="SRCR-like domain"/>
    <property type="match status" value="1"/>
</dbReference>
<evidence type="ECO:0000256" key="3">
    <source>
        <dbReference type="ARBA" id="ARBA00022825"/>
    </source>
</evidence>
<dbReference type="PANTHER" id="PTHR24252:SF27">
    <property type="entry name" value="TRANSMEMBRANE PROTEASE SERINE 3-LIKE"/>
    <property type="match status" value="1"/>
</dbReference>
<dbReference type="SUPFAM" id="SSF50494">
    <property type="entry name" value="Trypsin-like serine proteases"/>
    <property type="match status" value="1"/>
</dbReference>
<dbReference type="GO" id="GO:0016020">
    <property type="term" value="C:membrane"/>
    <property type="evidence" value="ECO:0007669"/>
    <property type="project" value="InterPro"/>
</dbReference>
<evidence type="ECO:0000256" key="1">
    <source>
        <dbReference type="ARBA" id="ARBA00022670"/>
    </source>
</evidence>
<dbReference type="PANTHER" id="PTHR24252">
    <property type="entry name" value="ACROSIN-RELATED"/>
    <property type="match status" value="1"/>
</dbReference>
<dbReference type="FunCoup" id="A0A3P9A0K2">
    <property type="interactions" value="232"/>
</dbReference>
<organism evidence="9 10">
    <name type="scientific">Esox lucius</name>
    <name type="common">Northern pike</name>
    <dbReference type="NCBI Taxonomy" id="8010"/>
    <lineage>
        <taxon>Eukaryota</taxon>
        <taxon>Metazoa</taxon>
        <taxon>Chordata</taxon>
        <taxon>Craniata</taxon>
        <taxon>Vertebrata</taxon>
        <taxon>Euteleostomi</taxon>
        <taxon>Actinopterygii</taxon>
        <taxon>Neopterygii</taxon>
        <taxon>Teleostei</taxon>
        <taxon>Protacanthopterygii</taxon>
        <taxon>Esociformes</taxon>
        <taxon>Esocidae</taxon>
        <taxon>Esox</taxon>
    </lineage>
</organism>
<keyword evidence="5" id="KW-0325">Glycoprotein</keyword>
<dbReference type="InterPro" id="IPR001190">
    <property type="entry name" value="SRCR"/>
</dbReference>
<dbReference type="PRINTS" id="PR00722">
    <property type="entry name" value="CHYMOTRYPSIN"/>
</dbReference>
<dbReference type="InterPro" id="IPR009003">
    <property type="entry name" value="Peptidase_S1_PA"/>
</dbReference>